<dbReference type="AlphaFoldDB" id="A0A917H0M6"/>
<reference evidence="4" key="1">
    <citation type="journal article" date="2014" name="Int. J. Syst. Evol. Microbiol.">
        <title>Complete genome sequence of Corynebacterium casei LMG S-19264T (=DSM 44701T), isolated from a smear-ripened cheese.</title>
        <authorList>
            <consortium name="US DOE Joint Genome Institute (JGI-PGF)"/>
            <person name="Walter F."/>
            <person name="Albersmeier A."/>
            <person name="Kalinowski J."/>
            <person name="Ruckert C."/>
        </authorList>
    </citation>
    <scope>NUCLEOTIDE SEQUENCE</scope>
    <source>
        <strain evidence="4">CGMCC 1.12997</strain>
    </source>
</reference>
<dbReference type="PANTHER" id="PTHR43080">
    <property type="entry name" value="CBS DOMAIN-CONTAINING PROTEIN CBSX3, MITOCHONDRIAL"/>
    <property type="match status" value="1"/>
</dbReference>
<evidence type="ECO:0000256" key="2">
    <source>
        <dbReference type="PROSITE-ProRule" id="PRU00703"/>
    </source>
</evidence>
<dbReference type="InterPro" id="IPR051257">
    <property type="entry name" value="Diverse_CBS-Domain"/>
</dbReference>
<proteinExistence type="predicted"/>
<dbReference type="Pfam" id="PF00571">
    <property type="entry name" value="CBS"/>
    <property type="match status" value="2"/>
</dbReference>
<keyword evidence="4" id="KW-0418">Kinase</keyword>
<dbReference type="PROSITE" id="PS51371">
    <property type="entry name" value="CBS"/>
    <property type="match status" value="2"/>
</dbReference>
<dbReference type="Gene3D" id="3.10.580.10">
    <property type="entry name" value="CBS-domain"/>
    <property type="match status" value="1"/>
</dbReference>
<accession>A0A917H0M6</accession>
<dbReference type="CDD" id="cd04623">
    <property type="entry name" value="CBS_pair_bac_euk"/>
    <property type="match status" value="1"/>
</dbReference>
<feature type="domain" description="CBS" evidence="3">
    <location>
        <begin position="80"/>
        <end position="135"/>
    </location>
</feature>
<dbReference type="InterPro" id="IPR044725">
    <property type="entry name" value="CBSX3_CBS_dom"/>
</dbReference>
<dbReference type="GO" id="GO:0016301">
    <property type="term" value="F:kinase activity"/>
    <property type="evidence" value="ECO:0007669"/>
    <property type="project" value="UniProtKB-KW"/>
</dbReference>
<evidence type="ECO:0000259" key="3">
    <source>
        <dbReference type="PROSITE" id="PS51371"/>
    </source>
</evidence>
<organism evidence="4 5">
    <name type="scientific">Edaphobacter dinghuensis</name>
    <dbReference type="NCBI Taxonomy" id="1560005"/>
    <lineage>
        <taxon>Bacteria</taxon>
        <taxon>Pseudomonadati</taxon>
        <taxon>Acidobacteriota</taxon>
        <taxon>Terriglobia</taxon>
        <taxon>Terriglobales</taxon>
        <taxon>Acidobacteriaceae</taxon>
        <taxon>Edaphobacter</taxon>
    </lineage>
</organism>
<feature type="domain" description="CBS" evidence="3">
    <location>
        <begin position="14"/>
        <end position="71"/>
    </location>
</feature>
<evidence type="ECO:0000256" key="1">
    <source>
        <dbReference type="ARBA" id="ARBA00023122"/>
    </source>
</evidence>
<evidence type="ECO:0000313" key="4">
    <source>
        <dbReference type="EMBL" id="GGG63706.1"/>
    </source>
</evidence>
<name>A0A917H0M6_9BACT</name>
<dbReference type="SUPFAM" id="SSF54631">
    <property type="entry name" value="CBS-domain pair"/>
    <property type="match status" value="1"/>
</dbReference>
<gene>
    <name evidence="4" type="ORF">GCM10011585_01600</name>
</gene>
<dbReference type="EMBL" id="BMGT01000001">
    <property type="protein sequence ID" value="GGG63706.1"/>
    <property type="molecule type" value="Genomic_DNA"/>
</dbReference>
<dbReference type="InterPro" id="IPR046342">
    <property type="entry name" value="CBS_dom_sf"/>
</dbReference>
<sequence>MSELTTTVGEVLRQKKAEMWSTTPDASVYEAIGIMAEQQVGALFVMERGVLVGIISERDYARKVILQERSSKETMVRQIMSTPVITVSLRHTVAECMRLVTDHRIRHLPVEDHGKIVGMISIGDLVNSVISEQEARIRHLEAYISQ</sequence>
<keyword evidence="5" id="KW-1185">Reference proteome</keyword>
<reference evidence="4" key="2">
    <citation type="submission" date="2020-09" db="EMBL/GenBank/DDBJ databases">
        <authorList>
            <person name="Sun Q."/>
            <person name="Zhou Y."/>
        </authorList>
    </citation>
    <scope>NUCLEOTIDE SEQUENCE</scope>
    <source>
        <strain evidence="4">CGMCC 1.12997</strain>
    </source>
</reference>
<comment type="caution">
    <text evidence="4">The sequence shown here is derived from an EMBL/GenBank/DDBJ whole genome shotgun (WGS) entry which is preliminary data.</text>
</comment>
<dbReference type="Proteomes" id="UP000647241">
    <property type="component" value="Unassembled WGS sequence"/>
</dbReference>
<dbReference type="InterPro" id="IPR000644">
    <property type="entry name" value="CBS_dom"/>
</dbReference>
<dbReference type="PANTHER" id="PTHR43080:SF2">
    <property type="entry name" value="CBS DOMAIN-CONTAINING PROTEIN"/>
    <property type="match status" value="1"/>
</dbReference>
<dbReference type="RefSeq" id="WP_188552274.1">
    <property type="nucleotide sequence ID" value="NZ_BMGT01000001.1"/>
</dbReference>
<protein>
    <submittedName>
        <fullName evidence="4">Histidine kinase</fullName>
    </submittedName>
</protein>
<dbReference type="SMART" id="SM00116">
    <property type="entry name" value="CBS"/>
    <property type="match status" value="2"/>
</dbReference>
<keyword evidence="1 2" id="KW-0129">CBS domain</keyword>
<evidence type="ECO:0000313" key="5">
    <source>
        <dbReference type="Proteomes" id="UP000647241"/>
    </source>
</evidence>
<keyword evidence="4" id="KW-0808">Transferase</keyword>